<gene>
    <name evidence="3" type="ORF">Acr_26g0001130</name>
</gene>
<feature type="transmembrane region" description="Helical" evidence="2">
    <location>
        <begin position="293"/>
        <end position="316"/>
    </location>
</feature>
<accession>A0A7J0H178</accession>
<proteinExistence type="predicted"/>
<dbReference type="OrthoDB" id="1712125at2759"/>
<keyword evidence="2" id="KW-0472">Membrane</keyword>
<sequence>MGTPLAGRDGGVAVLSGAVNRVDSASAKPCLDDSEAKSPILIFLYFHKAIRTELDELQRSAMAFATGQLNDIQPLFERYDFVRSIYKHHSNAEDESQVGSWKPVLTSGDLRRSPFCTPITSNQSLGCRFDIAGHRRGSIWYCLPPNCSDLPLTRSDWPRFVSDWVRRCPIVLNLSPIWSKIAPIIHPMLDLVRFGPIGLCSGKLDDWVSILPRFYSYKAWFGLDLSLTHSIVPLEVRLFFILVRPTEFGATEEDLLSPPDFNETGDVVLSLRVRSLPIVRSFFKASLSICVSFVLYLWTVSSVFVIFAISLFWYLIRASVDLLFLRELFWYLFLKVLFAIMTLLPPTFTEFQQYRAFLATIQGDSTKASVMTTLSGLHSSPPKAAPVTKEDFIYLDSFPSYVPTEEYSSTLNIADIPLPATYPEVSDYPPPPTTSSLPSLIPSAPLVYSRHRAASPIPSSSSVAPSFDSGNPVLPASRH</sequence>
<feature type="region of interest" description="Disordered" evidence="1">
    <location>
        <begin position="455"/>
        <end position="479"/>
    </location>
</feature>
<dbReference type="Gene3D" id="1.20.120.520">
    <property type="entry name" value="nmb1532 protein domain like"/>
    <property type="match status" value="1"/>
</dbReference>
<dbReference type="Proteomes" id="UP000585474">
    <property type="component" value="Unassembled WGS sequence"/>
</dbReference>
<feature type="transmembrane region" description="Helical" evidence="2">
    <location>
        <begin position="328"/>
        <end position="348"/>
    </location>
</feature>
<keyword evidence="2" id="KW-0812">Transmembrane</keyword>
<evidence type="ECO:0000256" key="1">
    <source>
        <dbReference type="SAM" id="MobiDB-lite"/>
    </source>
</evidence>
<evidence type="ECO:0000256" key="2">
    <source>
        <dbReference type="SAM" id="Phobius"/>
    </source>
</evidence>
<evidence type="ECO:0000313" key="3">
    <source>
        <dbReference type="EMBL" id="GFZ16843.1"/>
    </source>
</evidence>
<evidence type="ECO:0000313" key="4">
    <source>
        <dbReference type="Proteomes" id="UP000585474"/>
    </source>
</evidence>
<comment type="caution">
    <text evidence="3">The sequence shown here is derived from an EMBL/GenBank/DDBJ whole genome shotgun (WGS) entry which is preliminary data.</text>
</comment>
<keyword evidence="2" id="KW-1133">Transmembrane helix</keyword>
<dbReference type="AlphaFoldDB" id="A0A7J0H178"/>
<reference evidence="3 4" key="1">
    <citation type="submission" date="2019-07" db="EMBL/GenBank/DDBJ databases">
        <title>De Novo Assembly of kiwifruit Actinidia rufa.</title>
        <authorList>
            <person name="Sugita-Konishi S."/>
            <person name="Sato K."/>
            <person name="Mori E."/>
            <person name="Abe Y."/>
            <person name="Kisaki G."/>
            <person name="Hamano K."/>
            <person name="Suezawa K."/>
            <person name="Otani M."/>
            <person name="Fukuda T."/>
            <person name="Manabe T."/>
            <person name="Gomi K."/>
            <person name="Tabuchi M."/>
            <person name="Akimitsu K."/>
            <person name="Kataoka I."/>
        </authorList>
    </citation>
    <scope>NUCLEOTIDE SEQUENCE [LARGE SCALE GENOMIC DNA]</scope>
    <source>
        <strain evidence="4">cv. Fuchu</strain>
    </source>
</reference>
<protein>
    <submittedName>
        <fullName evidence="3">Uncharacterized protein</fullName>
    </submittedName>
</protein>
<dbReference type="CDD" id="cd12108">
    <property type="entry name" value="Hr-like"/>
    <property type="match status" value="1"/>
</dbReference>
<name>A0A7J0H178_9ERIC</name>
<keyword evidence="4" id="KW-1185">Reference proteome</keyword>
<organism evidence="3 4">
    <name type="scientific">Actinidia rufa</name>
    <dbReference type="NCBI Taxonomy" id="165716"/>
    <lineage>
        <taxon>Eukaryota</taxon>
        <taxon>Viridiplantae</taxon>
        <taxon>Streptophyta</taxon>
        <taxon>Embryophyta</taxon>
        <taxon>Tracheophyta</taxon>
        <taxon>Spermatophyta</taxon>
        <taxon>Magnoliopsida</taxon>
        <taxon>eudicotyledons</taxon>
        <taxon>Gunneridae</taxon>
        <taxon>Pentapetalae</taxon>
        <taxon>asterids</taxon>
        <taxon>Ericales</taxon>
        <taxon>Actinidiaceae</taxon>
        <taxon>Actinidia</taxon>
    </lineage>
</organism>
<dbReference type="EMBL" id="BJWL01000026">
    <property type="protein sequence ID" value="GFZ16843.1"/>
    <property type="molecule type" value="Genomic_DNA"/>
</dbReference>
<feature type="compositionally biased region" description="Low complexity" evidence="1">
    <location>
        <begin position="455"/>
        <end position="466"/>
    </location>
</feature>